<protein>
    <submittedName>
        <fullName evidence="3">NUDIX hydrolase</fullName>
    </submittedName>
</protein>
<sequence length="200" mass="21755">MADVFSVVSSQEQFRGPIMTVVSDEVVMPAGDTHRRDYMVHLGAVGAVAVDEQDRVVLVRQYRHPVRQDLWELPAGLLDVDGEPAVQTAARELAEEADLKAGRWDVLADVLTTPGCSNEAIRLFLARDLAATGEKFDRVGEEALMTVQRVPLDEAVSWVFSGEVRNAAACIGILAAARARDTGYSGLRPADAPWSDRPGR</sequence>
<dbReference type="PANTHER" id="PTHR11839">
    <property type="entry name" value="UDP/ADP-SUGAR PYROPHOSPHATASE"/>
    <property type="match status" value="1"/>
</dbReference>
<comment type="caution">
    <text evidence="3">The sequence shown here is derived from an EMBL/GenBank/DDBJ whole genome shotgun (WGS) entry which is preliminary data.</text>
</comment>
<evidence type="ECO:0000256" key="1">
    <source>
        <dbReference type="ARBA" id="ARBA00022801"/>
    </source>
</evidence>
<evidence type="ECO:0000313" key="3">
    <source>
        <dbReference type="EMBL" id="GAA1690295.1"/>
    </source>
</evidence>
<accession>A0ABN2HMG1</accession>
<reference evidence="3 4" key="1">
    <citation type="journal article" date="2019" name="Int. J. Syst. Evol. Microbiol.">
        <title>The Global Catalogue of Microorganisms (GCM) 10K type strain sequencing project: providing services to taxonomists for standard genome sequencing and annotation.</title>
        <authorList>
            <consortium name="The Broad Institute Genomics Platform"/>
            <consortium name="The Broad Institute Genome Sequencing Center for Infectious Disease"/>
            <person name="Wu L."/>
            <person name="Ma J."/>
        </authorList>
    </citation>
    <scope>NUCLEOTIDE SEQUENCE [LARGE SCALE GENOMIC DNA]</scope>
    <source>
        <strain evidence="3 4">JCM 14718</strain>
    </source>
</reference>
<keyword evidence="1 3" id="KW-0378">Hydrolase</keyword>
<dbReference type="InterPro" id="IPR015797">
    <property type="entry name" value="NUDIX_hydrolase-like_dom_sf"/>
</dbReference>
<dbReference type="Proteomes" id="UP001500618">
    <property type="component" value="Unassembled WGS sequence"/>
</dbReference>
<proteinExistence type="predicted"/>
<gene>
    <name evidence="3" type="ORF">GCM10009765_44660</name>
</gene>
<evidence type="ECO:0000313" key="4">
    <source>
        <dbReference type="Proteomes" id="UP001500618"/>
    </source>
</evidence>
<dbReference type="PROSITE" id="PS51462">
    <property type="entry name" value="NUDIX"/>
    <property type="match status" value="1"/>
</dbReference>
<dbReference type="EMBL" id="BAAANY010000017">
    <property type="protein sequence ID" value="GAA1690295.1"/>
    <property type="molecule type" value="Genomic_DNA"/>
</dbReference>
<organism evidence="3 4">
    <name type="scientific">Fodinicola feengrottensis</name>
    <dbReference type="NCBI Taxonomy" id="435914"/>
    <lineage>
        <taxon>Bacteria</taxon>
        <taxon>Bacillati</taxon>
        <taxon>Actinomycetota</taxon>
        <taxon>Actinomycetes</taxon>
        <taxon>Mycobacteriales</taxon>
        <taxon>Fodinicola</taxon>
    </lineage>
</organism>
<keyword evidence="4" id="KW-1185">Reference proteome</keyword>
<dbReference type="RefSeq" id="WP_344312309.1">
    <property type="nucleotide sequence ID" value="NZ_BAAANY010000017.1"/>
</dbReference>
<dbReference type="CDD" id="cd24158">
    <property type="entry name" value="NUDIX_ADPRase_Rv1700"/>
    <property type="match status" value="1"/>
</dbReference>
<dbReference type="InterPro" id="IPR000086">
    <property type="entry name" value="NUDIX_hydrolase_dom"/>
</dbReference>
<dbReference type="SUPFAM" id="SSF55811">
    <property type="entry name" value="Nudix"/>
    <property type="match status" value="1"/>
</dbReference>
<dbReference type="GO" id="GO:0016787">
    <property type="term" value="F:hydrolase activity"/>
    <property type="evidence" value="ECO:0007669"/>
    <property type="project" value="UniProtKB-KW"/>
</dbReference>
<feature type="domain" description="Nudix hydrolase" evidence="2">
    <location>
        <begin position="39"/>
        <end position="172"/>
    </location>
</feature>
<dbReference type="Pfam" id="PF00293">
    <property type="entry name" value="NUDIX"/>
    <property type="match status" value="1"/>
</dbReference>
<evidence type="ECO:0000259" key="2">
    <source>
        <dbReference type="PROSITE" id="PS51462"/>
    </source>
</evidence>
<dbReference type="PANTHER" id="PTHR11839:SF31">
    <property type="entry name" value="ADP-RIBOSE PYROPHOSPHATASE"/>
    <property type="match status" value="1"/>
</dbReference>
<name>A0ABN2HMG1_9ACTN</name>
<dbReference type="Gene3D" id="3.90.79.10">
    <property type="entry name" value="Nucleoside Triphosphate Pyrophosphohydrolase"/>
    <property type="match status" value="1"/>
</dbReference>